<evidence type="ECO:0000313" key="3">
    <source>
        <dbReference type="Proteomes" id="UP001237780"/>
    </source>
</evidence>
<dbReference type="RefSeq" id="WP_307279127.1">
    <property type="nucleotide sequence ID" value="NZ_JAUSZT010000003.1"/>
</dbReference>
<reference evidence="2 3" key="1">
    <citation type="submission" date="2023-07" db="EMBL/GenBank/DDBJ databases">
        <title>Comparative genomics of wheat-associated soil bacteria to identify genetic determinants of phenazine resistance.</title>
        <authorList>
            <person name="Mouncey N."/>
        </authorList>
    </citation>
    <scope>NUCLEOTIDE SEQUENCE [LARGE SCALE GENOMIC DNA]</scope>
    <source>
        <strain evidence="2 3">W4I11</strain>
    </source>
</reference>
<name>A0ABU0S6K2_9HYPH</name>
<protein>
    <submittedName>
        <fullName evidence="2">DNA-binding XRE family transcriptional regulator</fullName>
    </submittedName>
</protein>
<gene>
    <name evidence="2" type="ORF">QFZ34_001576</name>
</gene>
<evidence type="ECO:0000259" key="1">
    <source>
        <dbReference type="PROSITE" id="PS50943"/>
    </source>
</evidence>
<dbReference type="GO" id="GO:0003677">
    <property type="term" value="F:DNA binding"/>
    <property type="evidence" value="ECO:0007669"/>
    <property type="project" value="UniProtKB-KW"/>
</dbReference>
<dbReference type="InterPro" id="IPR010982">
    <property type="entry name" value="Lambda_DNA-bd_dom_sf"/>
</dbReference>
<dbReference type="Pfam" id="PF01381">
    <property type="entry name" value="HTH_3"/>
    <property type="match status" value="1"/>
</dbReference>
<evidence type="ECO:0000313" key="2">
    <source>
        <dbReference type="EMBL" id="MDQ0996394.1"/>
    </source>
</evidence>
<keyword evidence="3" id="KW-1185">Reference proteome</keyword>
<dbReference type="CDD" id="cd00093">
    <property type="entry name" value="HTH_XRE"/>
    <property type="match status" value="1"/>
</dbReference>
<proteinExistence type="predicted"/>
<accession>A0ABU0S6K2</accession>
<dbReference type="PROSITE" id="PS50943">
    <property type="entry name" value="HTH_CROC1"/>
    <property type="match status" value="1"/>
</dbReference>
<dbReference type="EMBL" id="JAUSZT010000003">
    <property type="protein sequence ID" value="MDQ0996394.1"/>
    <property type="molecule type" value="Genomic_DNA"/>
</dbReference>
<dbReference type="SMART" id="SM00530">
    <property type="entry name" value="HTH_XRE"/>
    <property type="match status" value="1"/>
</dbReference>
<sequence>MIEAKMGELKVSYIMPPGSDQRYAMISEDDFLALKAIVTRLDDVSLGKDSHSIKELVEALNIRDAIARGDEETFPEDVVFALVQGENPVRVFRKWRGMTAVALSQAAGISQPYLSEIENGSKDGSLSVMKRIATILNVTLDDLAG</sequence>
<organism evidence="2 3">
    <name type="scientific">Phyllobacterium ifriqiyense</name>
    <dbReference type="NCBI Taxonomy" id="314238"/>
    <lineage>
        <taxon>Bacteria</taxon>
        <taxon>Pseudomonadati</taxon>
        <taxon>Pseudomonadota</taxon>
        <taxon>Alphaproteobacteria</taxon>
        <taxon>Hyphomicrobiales</taxon>
        <taxon>Phyllobacteriaceae</taxon>
        <taxon>Phyllobacterium</taxon>
    </lineage>
</organism>
<feature type="domain" description="HTH cro/C1-type" evidence="1">
    <location>
        <begin position="89"/>
        <end position="143"/>
    </location>
</feature>
<comment type="caution">
    <text evidence="2">The sequence shown here is derived from an EMBL/GenBank/DDBJ whole genome shotgun (WGS) entry which is preliminary data.</text>
</comment>
<keyword evidence="2" id="KW-0238">DNA-binding</keyword>
<dbReference type="SUPFAM" id="SSF47413">
    <property type="entry name" value="lambda repressor-like DNA-binding domains"/>
    <property type="match status" value="1"/>
</dbReference>
<dbReference type="Gene3D" id="1.10.260.40">
    <property type="entry name" value="lambda repressor-like DNA-binding domains"/>
    <property type="match status" value="1"/>
</dbReference>
<dbReference type="Proteomes" id="UP001237780">
    <property type="component" value="Unassembled WGS sequence"/>
</dbReference>
<dbReference type="InterPro" id="IPR001387">
    <property type="entry name" value="Cro/C1-type_HTH"/>
</dbReference>